<gene>
    <name evidence="1" type="ORF">ACLA_043680</name>
</gene>
<dbReference type="OrthoDB" id="4499271at2759"/>
<dbReference type="EMBL" id="DS027046">
    <property type="protein sequence ID" value="EAW13648.1"/>
    <property type="molecule type" value="Genomic_DNA"/>
</dbReference>
<reference evidence="1 2" key="1">
    <citation type="journal article" date="2008" name="PLoS Genet.">
        <title>Genomic islands in the pathogenic filamentous fungus Aspergillus fumigatus.</title>
        <authorList>
            <person name="Fedorova N.D."/>
            <person name="Khaldi N."/>
            <person name="Joardar V.S."/>
            <person name="Maiti R."/>
            <person name="Amedeo P."/>
            <person name="Anderson M.J."/>
            <person name="Crabtree J."/>
            <person name="Silva J.C."/>
            <person name="Badger J.H."/>
            <person name="Albarraq A."/>
            <person name="Angiuoli S."/>
            <person name="Bussey H."/>
            <person name="Bowyer P."/>
            <person name="Cotty P.J."/>
            <person name="Dyer P.S."/>
            <person name="Egan A."/>
            <person name="Galens K."/>
            <person name="Fraser-Liggett C.M."/>
            <person name="Haas B.J."/>
            <person name="Inman J.M."/>
            <person name="Kent R."/>
            <person name="Lemieux S."/>
            <person name="Malavazi I."/>
            <person name="Orvis J."/>
            <person name="Roemer T."/>
            <person name="Ronning C.M."/>
            <person name="Sundaram J.P."/>
            <person name="Sutton G."/>
            <person name="Turner G."/>
            <person name="Venter J.C."/>
            <person name="White O.R."/>
            <person name="Whitty B.R."/>
            <person name="Youngman P."/>
            <person name="Wolfe K.H."/>
            <person name="Goldman G.H."/>
            <person name="Wortman J.R."/>
            <person name="Jiang B."/>
            <person name="Denning D.W."/>
            <person name="Nierman W.C."/>
        </authorList>
    </citation>
    <scope>NUCLEOTIDE SEQUENCE [LARGE SCALE GENOMIC DNA]</scope>
    <source>
        <strain evidence="2">ATCC 1007 / CBS 513.65 / DSM 816 / NCTC 3887 / NRRL 1</strain>
    </source>
</reference>
<evidence type="ECO:0000313" key="1">
    <source>
        <dbReference type="EMBL" id="EAW13648.1"/>
    </source>
</evidence>
<dbReference type="Proteomes" id="UP000006701">
    <property type="component" value="Unassembled WGS sequence"/>
</dbReference>
<name>A1C8L1_ASPCL</name>
<dbReference type="OMA" id="HYMSWAS"/>
<organism evidence="1 2">
    <name type="scientific">Aspergillus clavatus (strain ATCC 1007 / CBS 513.65 / DSM 816 / NCTC 3887 / NRRL 1 / QM 1276 / 107)</name>
    <dbReference type="NCBI Taxonomy" id="344612"/>
    <lineage>
        <taxon>Eukaryota</taxon>
        <taxon>Fungi</taxon>
        <taxon>Dikarya</taxon>
        <taxon>Ascomycota</taxon>
        <taxon>Pezizomycotina</taxon>
        <taxon>Eurotiomycetes</taxon>
        <taxon>Eurotiomycetidae</taxon>
        <taxon>Eurotiales</taxon>
        <taxon>Aspergillaceae</taxon>
        <taxon>Aspergillus</taxon>
        <taxon>Aspergillus subgen. Fumigati</taxon>
    </lineage>
</organism>
<dbReference type="GeneID" id="4707376"/>
<keyword evidence="2" id="KW-1185">Reference proteome</keyword>
<dbReference type="RefSeq" id="XP_001275074.1">
    <property type="nucleotide sequence ID" value="XM_001275073.1"/>
</dbReference>
<protein>
    <recommendedName>
        <fullName evidence="3">Thioredoxin reductase</fullName>
    </recommendedName>
</protein>
<accession>A1C8L1</accession>
<dbReference type="HOGENOM" id="CLU_075141_0_0_1"/>
<dbReference type="eggNOG" id="ENOG502RPBJ">
    <property type="taxonomic scope" value="Eukaryota"/>
</dbReference>
<dbReference type="InterPro" id="IPR043519">
    <property type="entry name" value="NT_sf"/>
</dbReference>
<dbReference type="SUPFAM" id="SSF81301">
    <property type="entry name" value="Nucleotidyltransferase"/>
    <property type="match status" value="1"/>
</dbReference>
<sequence length="277" mass="31042">MTSFKLNGLTPGRELVSSISKLLDGYNIPSVLWGDCLLSVYGVPSGCNDISFVIPDDLMERAQDAVKEAYFVPCPRGEKCPVVNPRRTSPIPHAHFHIREGKLLEPAVTLDLHLKSQLLWAMPDFPLGILPGNPNFMYTSDPRLPEEDKACHRGRFPASLYPVKMPAVSRFAEALVLLYCRDADPEVTNRGAHWQLLHRYVVVYCCDWHGMLDLGLLKPRLAEYYALWAREPPYEAWLYASRLAAQMRENGELPPPPLPHRPAGGASLGWDWVGGSV</sequence>
<dbReference type="AlphaFoldDB" id="A1C8L1"/>
<evidence type="ECO:0000313" key="2">
    <source>
        <dbReference type="Proteomes" id="UP000006701"/>
    </source>
</evidence>
<proteinExistence type="predicted"/>
<dbReference type="KEGG" id="act:ACLA_043680"/>
<evidence type="ECO:0008006" key="3">
    <source>
        <dbReference type="Google" id="ProtNLM"/>
    </source>
</evidence>
<dbReference type="VEuPathDB" id="FungiDB:ACLA_043680"/>